<evidence type="ECO:0000313" key="1">
    <source>
        <dbReference type="EMBL" id="KAI7991810.1"/>
    </source>
</evidence>
<name>A0ACC0FUS9_9ERIC</name>
<proteinExistence type="predicted"/>
<comment type="caution">
    <text evidence="1">The sequence shown here is derived from an EMBL/GenBank/DDBJ whole genome shotgun (WGS) entry which is preliminary data.</text>
</comment>
<accession>A0ACC0FUS9</accession>
<organism evidence="1 2">
    <name type="scientific">Camellia lanceoleosa</name>
    <dbReference type="NCBI Taxonomy" id="1840588"/>
    <lineage>
        <taxon>Eukaryota</taxon>
        <taxon>Viridiplantae</taxon>
        <taxon>Streptophyta</taxon>
        <taxon>Embryophyta</taxon>
        <taxon>Tracheophyta</taxon>
        <taxon>Spermatophyta</taxon>
        <taxon>Magnoliopsida</taxon>
        <taxon>eudicotyledons</taxon>
        <taxon>Gunneridae</taxon>
        <taxon>Pentapetalae</taxon>
        <taxon>asterids</taxon>
        <taxon>Ericales</taxon>
        <taxon>Theaceae</taxon>
        <taxon>Camellia</taxon>
    </lineage>
</organism>
<dbReference type="EMBL" id="CM045770">
    <property type="protein sequence ID" value="KAI7991810.1"/>
    <property type="molecule type" value="Genomic_DNA"/>
</dbReference>
<dbReference type="Proteomes" id="UP001060215">
    <property type="component" value="Chromosome 13"/>
</dbReference>
<keyword evidence="2" id="KW-1185">Reference proteome</keyword>
<protein>
    <submittedName>
        <fullName evidence="1">BRCA1-associated RING domain protein 1</fullName>
    </submittedName>
</protein>
<evidence type="ECO:0000313" key="2">
    <source>
        <dbReference type="Proteomes" id="UP001060215"/>
    </source>
</evidence>
<gene>
    <name evidence="1" type="ORF">LOK49_LG12G01538</name>
</gene>
<sequence length="728" mass="79675">MADASNYARFFNPWVLHHQKLGLELKCPLCLNLLNRPTLLPCNHIFCDSCVPRLTHFGSECPVCKQQYSDRDVRPAPYMENLVAIYRSLEATFSASLFQSLTSDARRVPLQSPISLNTNVDNQSKESVETPQEGNSSNGQCISSLTANKRVRASLNHSVEEGNKLTGKSDKSTLLTTSNVEKFQMRDAGKVVFHGGDKLVSPHYLGWARGATNEELGTPEIDINQVLQLSPVSPPSVDAKDVNDDSSDPGSRNDSTEKHPAKRSVENNSNDKAGGDRTSPGAGDHTRDVKRQKKLNYGLFDMGVKIDGCTQPNVAVSKLESKFENLSGAKAPTISDLCNANKSICAFCQCSGLTDRTGPMLHYVNGKEVAGDAATNPSAIHVHKICIEWTPQAYFVGETVKNLKAEVARASKLKCSSCGLKGAALGCFVNSCRKSYHVPCAVEIIGCRWDFEDFLMLCPSHSSVKFPREKSKNGKHASEKQHFVPTETTSKQSNFWGVSPNGVKKWVFCGSALSAEEKYLLVKFADICGATVSKFWKPNVTHVIAATDAKGACSRTLKVLKAILNGRWILKTDWIKACMEAMQPVDEEPYEVSLDNHGCCDGPKTGRLWVLNNVPKLFNGLNFYFTGDFISGYKDDLVDLVITAGGTVIESKEQLVAQGQDTQTTSGTLVVYNNDTMQGCRLEEEGSVVLQRLEVAERLGDEIGSQVIIAHTWLLESIAASKLQPFGC</sequence>
<reference evidence="1 2" key="1">
    <citation type="journal article" date="2022" name="Plant J.">
        <title>Chromosome-level genome of Camellia lanceoleosa provides a valuable resource for understanding genome evolution and self-incompatibility.</title>
        <authorList>
            <person name="Gong W."/>
            <person name="Xiao S."/>
            <person name="Wang L."/>
            <person name="Liao Z."/>
            <person name="Chang Y."/>
            <person name="Mo W."/>
            <person name="Hu G."/>
            <person name="Li W."/>
            <person name="Zhao G."/>
            <person name="Zhu H."/>
            <person name="Hu X."/>
            <person name="Ji K."/>
            <person name="Xiang X."/>
            <person name="Song Q."/>
            <person name="Yuan D."/>
            <person name="Jin S."/>
            <person name="Zhang L."/>
        </authorList>
    </citation>
    <scope>NUCLEOTIDE SEQUENCE [LARGE SCALE GENOMIC DNA]</scope>
    <source>
        <strain evidence="1">SQ_2022a</strain>
    </source>
</reference>